<name>A0A0F9JZY4_9ZZZZ</name>
<dbReference type="AlphaFoldDB" id="A0A0F9JZY4"/>
<organism evidence="1">
    <name type="scientific">marine sediment metagenome</name>
    <dbReference type="NCBI Taxonomy" id="412755"/>
    <lineage>
        <taxon>unclassified sequences</taxon>
        <taxon>metagenomes</taxon>
        <taxon>ecological metagenomes</taxon>
    </lineage>
</organism>
<evidence type="ECO:0000313" key="1">
    <source>
        <dbReference type="EMBL" id="KKM04488.1"/>
    </source>
</evidence>
<accession>A0A0F9JZY4</accession>
<gene>
    <name evidence="1" type="ORF">LCGC14_1763680</name>
</gene>
<dbReference type="EMBL" id="LAZR01016441">
    <property type="protein sequence ID" value="KKM04488.1"/>
    <property type="molecule type" value="Genomic_DNA"/>
</dbReference>
<protein>
    <submittedName>
        <fullName evidence="1">Uncharacterized protein</fullName>
    </submittedName>
</protein>
<comment type="caution">
    <text evidence="1">The sequence shown here is derived from an EMBL/GenBank/DDBJ whole genome shotgun (WGS) entry which is preliminary data.</text>
</comment>
<sequence>MLNISEIIFLKHLEIMKSVLDLGEYGLRDDTKAYLYFKKQVMNSFYNGLRKVFQELEREGVLKRCKCESNLRHGYTKCTDCHGAGYENATRIAPDSESDKK</sequence>
<reference evidence="1" key="1">
    <citation type="journal article" date="2015" name="Nature">
        <title>Complex archaea that bridge the gap between prokaryotes and eukaryotes.</title>
        <authorList>
            <person name="Spang A."/>
            <person name="Saw J.H."/>
            <person name="Jorgensen S.L."/>
            <person name="Zaremba-Niedzwiedzka K."/>
            <person name="Martijn J."/>
            <person name="Lind A.E."/>
            <person name="van Eijk R."/>
            <person name="Schleper C."/>
            <person name="Guy L."/>
            <person name="Ettema T.J."/>
        </authorList>
    </citation>
    <scope>NUCLEOTIDE SEQUENCE</scope>
</reference>
<proteinExistence type="predicted"/>